<evidence type="ECO:0000256" key="1">
    <source>
        <dbReference type="ARBA" id="ARBA00004613"/>
    </source>
</evidence>
<name>A0A8B8AS37_CRAVI</name>
<feature type="domain" description="NTR" evidence="13">
    <location>
        <begin position="35"/>
        <end position="155"/>
    </location>
</feature>
<dbReference type="PROSITE" id="PS51257">
    <property type="entry name" value="PROKAR_LIPOPROTEIN"/>
    <property type="match status" value="1"/>
</dbReference>
<dbReference type="PROSITE" id="PS00288">
    <property type="entry name" value="TIMP"/>
    <property type="match status" value="1"/>
</dbReference>
<evidence type="ECO:0000256" key="11">
    <source>
        <dbReference type="PIRSR" id="PIRSR601820-3"/>
    </source>
</evidence>
<protein>
    <submittedName>
        <fullName evidence="15">Metalloproteinase inhibitor 3-like</fullName>
    </submittedName>
</protein>
<feature type="signal peptide" evidence="12">
    <location>
        <begin position="1"/>
        <end position="34"/>
    </location>
</feature>
<dbReference type="PROSITE" id="PS50189">
    <property type="entry name" value="NTR"/>
    <property type="match status" value="1"/>
</dbReference>
<dbReference type="GO" id="GO:0051045">
    <property type="term" value="P:negative regulation of membrane protein ectodomain proteolysis"/>
    <property type="evidence" value="ECO:0007669"/>
    <property type="project" value="TreeGrafter"/>
</dbReference>
<dbReference type="PANTHER" id="PTHR11844:SF25">
    <property type="entry name" value="NTR DOMAIN-CONTAINING PROTEIN"/>
    <property type="match status" value="1"/>
</dbReference>
<gene>
    <name evidence="15" type="primary">LOC111104524</name>
</gene>
<dbReference type="GO" id="GO:0008191">
    <property type="term" value="F:metalloendopeptidase inhibitor activity"/>
    <property type="evidence" value="ECO:0007669"/>
    <property type="project" value="InterPro"/>
</dbReference>
<dbReference type="GO" id="GO:0002020">
    <property type="term" value="F:protease binding"/>
    <property type="evidence" value="ECO:0007669"/>
    <property type="project" value="TreeGrafter"/>
</dbReference>
<evidence type="ECO:0000259" key="13">
    <source>
        <dbReference type="PROSITE" id="PS50189"/>
    </source>
</evidence>
<dbReference type="GO" id="GO:0046872">
    <property type="term" value="F:metal ion binding"/>
    <property type="evidence" value="ECO:0007669"/>
    <property type="project" value="UniProtKB-KW"/>
</dbReference>
<dbReference type="InterPro" id="IPR027465">
    <property type="entry name" value="TIMP_C"/>
</dbReference>
<keyword evidence="3" id="KW-0964">Secreted</keyword>
<keyword evidence="8 11" id="KW-1015">Disulfide bond</keyword>
<feature type="chain" id="PRO_5034796540" evidence="12">
    <location>
        <begin position="35"/>
        <end position="217"/>
    </location>
</feature>
<dbReference type="GO" id="GO:0031012">
    <property type="term" value="C:extracellular matrix"/>
    <property type="evidence" value="ECO:0007669"/>
    <property type="project" value="TreeGrafter"/>
</dbReference>
<dbReference type="Pfam" id="PF00965">
    <property type="entry name" value="TIMP"/>
    <property type="match status" value="1"/>
</dbReference>
<dbReference type="Proteomes" id="UP000694844">
    <property type="component" value="Chromosome 1"/>
</dbReference>
<keyword evidence="9" id="KW-0481">Metalloenzyme inhibitor</keyword>
<proteinExistence type="inferred from homology"/>
<dbReference type="RefSeq" id="XP_022294237.1">
    <property type="nucleotide sequence ID" value="XM_022438529.1"/>
</dbReference>
<organism evidence="14 15">
    <name type="scientific">Crassostrea virginica</name>
    <name type="common">Eastern oyster</name>
    <dbReference type="NCBI Taxonomy" id="6565"/>
    <lineage>
        <taxon>Eukaryota</taxon>
        <taxon>Metazoa</taxon>
        <taxon>Spiralia</taxon>
        <taxon>Lophotrochozoa</taxon>
        <taxon>Mollusca</taxon>
        <taxon>Bivalvia</taxon>
        <taxon>Autobranchia</taxon>
        <taxon>Pteriomorphia</taxon>
        <taxon>Ostreida</taxon>
        <taxon>Ostreoidea</taxon>
        <taxon>Ostreidae</taxon>
        <taxon>Crassostrea</taxon>
    </lineage>
</organism>
<keyword evidence="7 10" id="KW-0862">Zinc</keyword>
<evidence type="ECO:0000256" key="4">
    <source>
        <dbReference type="ARBA" id="ARBA00022608"/>
    </source>
</evidence>
<feature type="binding site" evidence="10">
    <location>
        <position position="35"/>
    </location>
    <ligand>
        <name>Zn(2+)</name>
        <dbReference type="ChEBI" id="CHEBI:29105"/>
        <note>ligand shared with metalloproteinase partner</note>
    </ligand>
</feature>
<keyword evidence="5 15" id="KW-0646">Protease inhibitor</keyword>
<dbReference type="InterPro" id="IPR030490">
    <property type="entry name" value="TIMP_CS"/>
</dbReference>
<dbReference type="PANTHER" id="PTHR11844">
    <property type="entry name" value="METALLOPROTEASE INHIBITOR"/>
    <property type="match status" value="1"/>
</dbReference>
<evidence type="ECO:0000256" key="6">
    <source>
        <dbReference type="ARBA" id="ARBA00022723"/>
    </source>
</evidence>
<dbReference type="SUPFAM" id="SSF50242">
    <property type="entry name" value="TIMP-like"/>
    <property type="match status" value="1"/>
</dbReference>
<accession>A0A8B8AS37</accession>
<comment type="similarity">
    <text evidence="2">Belongs to the protease inhibitor I35 (TIMP) family.</text>
</comment>
<evidence type="ECO:0000256" key="12">
    <source>
        <dbReference type="SAM" id="SignalP"/>
    </source>
</evidence>
<comment type="subcellular location">
    <subcellularLocation>
        <location evidence="1">Secreted</location>
    </subcellularLocation>
</comment>
<keyword evidence="6 10" id="KW-0479">Metal-binding</keyword>
<dbReference type="InterPro" id="IPR008993">
    <property type="entry name" value="TIMP-like_OB-fold"/>
</dbReference>
<evidence type="ECO:0000256" key="9">
    <source>
        <dbReference type="ARBA" id="ARBA00023215"/>
    </source>
</evidence>
<evidence type="ECO:0000313" key="14">
    <source>
        <dbReference type="Proteomes" id="UP000694844"/>
    </source>
</evidence>
<dbReference type="InterPro" id="IPR001134">
    <property type="entry name" value="Netrin_domain"/>
</dbReference>
<dbReference type="SMART" id="SM00206">
    <property type="entry name" value="NTR"/>
    <property type="match status" value="1"/>
</dbReference>
<feature type="disulfide bond" evidence="11">
    <location>
        <begin position="47"/>
        <end position="155"/>
    </location>
</feature>
<dbReference type="GeneID" id="111104524"/>
<dbReference type="Gene3D" id="2.40.50.120">
    <property type="match status" value="1"/>
</dbReference>
<dbReference type="AlphaFoldDB" id="A0A8B8AS37"/>
<keyword evidence="14" id="KW-1185">Reference proteome</keyword>
<feature type="disulfide bond" evidence="11">
    <location>
        <begin position="37"/>
        <end position="129"/>
    </location>
</feature>
<sequence length="217" mass="24284">MLKRRAYCFHSLTTMHSLYLTHGLLLVSLGGSLGCRCPPLHPQTYFCNSDFVVEARVLAKKAGNNQSGQEVKYIVEVLKDYKNSYQPIRGKIEIFTSGSGATCGAFFELKQKYLILGSTTRGVRITSSCSGNRLVTSLTSYQSKALRNGIYRNNCGCEIVDCTFRAECPTASKERCVIPDNSDNFCYFNKDACTRSRRGCSWDTRACRQPINKVYGK</sequence>
<evidence type="ECO:0000256" key="3">
    <source>
        <dbReference type="ARBA" id="ARBA00022525"/>
    </source>
</evidence>
<feature type="disulfide bond" evidence="11">
    <location>
        <begin position="162"/>
        <end position="168"/>
    </location>
</feature>
<reference evidence="15" key="2">
    <citation type="submission" date="2025-08" db="UniProtKB">
        <authorList>
            <consortium name="RefSeq"/>
        </authorList>
    </citation>
    <scope>IDENTIFICATION</scope>
    <source>
        <tissue evidence="15">Whole sample</tissue>
    </source>
</reference>
<feature type="disulfide bond" evidence="11">
    <location>
        <begin position="35"/>
        <end position="103"/>
    </location>
</feature>
<evidence type="ECO:0000256" key="10">
    <source>
        <dbReference type="PIRSR" id="PIRSR601820-1"/>
    </source>
</evidence>
<evidence type="ECO:0000256" key="2">
    <source>
        <dbReference type="ARBA" id="ARBA00011027"/>
    </source>
</evidence>
<evidence type="ECO:0000256" key="7">
    <source>
        <dbReference type="ARBA" id="ARBA00022833"/>
    </source>
</evidence>
<dbReference type="Gene3D" id="3.90.370.10">
    <property type="entry name" value="Tissue inhibitor of metalloproteinase-1. Chain B, domain 1"/>
    <property type="match status" value="1"/>
</dbReference>
<evidence type="ECO:0000256" key="5">
    <source>
        <dbReference type="ARBA" id="ARBA00022690"/>
    </source>
</evidence>
<keyword evidence="4 15" id="KW-0483">Metalloprotease inhibitor</keyword>
<evidence type="ECO:0000256" key="8">
    <source>
        <dbReference type="ARBA" id="ARBA00023157"/>
    </source>
</evidence>
<reference evidence="14" key="1">
    <citation type="submission" date="2024-06" db="UniProtKB">
        <authorList>
            <consortium name="RefSeq"/>
        </authorList>
    </citation>
    <scope>NUCLEOTIDE SEQUENCE [LARGE SCALE GENOMIC DNA]</scope>
</reference>
<keyword evidence="12" id="KW-0732">Signal</keyword>
<feature type="disulfide bond" evidence="11">
    <location>
        <begin position="157"/>
        <end position="200"/>
    </location>
</feature>
<feature type="disulfide bond" evidence="11">
    <location>
        <begin position="176"/>
        <end position="193"/>
    </location>
</feature>
<dbReference type="KEGG" id="cvn:111104524"/>
<dbReference type="InterPro" id="IPR001820">
    <property type="entry name" value="TIMP"/>
</dbReference>
<dbReference type="GO" id="GO:0005615">
    <property type="term" value="C:extracellular space"/>
    <property type="evidence" value="ECO:0007669"/>
    <property type="project" value="TreeGrafter"/>
</dbReference>
<evidence type="ECO:0000313" key="15">
    <source>
        <dbReference type="RefSeq" id="XP_022294237.1"/>
    </source>
</evidence>
<dbReference type="OrthoDB" id="6115536at2759"/>